<dbReference type="InterPro" id="IPR019140">
    <property type="entry name" value="MCM_complex-bd"/>
</dbReference>
<accession>A0A0S4ISE5</accession>
<dbReference type="Proteomes" id="UP000051952">
    <property type="component" value="Unassembled WGS sequence"/>
</dbReference>
<dbReference type="EMBL" id="CYKH01000204">
    <property type="protein sequence ID" value="CUE85878.1"/>
    <property type="molecule type" value="Genomic_DNA"/>
</dbReference>
<gene>
    <name evidence="4" type="ORF">BSAL_03720</name>
</gene>
<keyword evidence="5" id="KW-1185">Reference proteome</keyword>
<dbReference type="OrthoDB" id="329666at2759"/>
<dbReference type="Pfam" id="PF09739">
    <property type="entry name" value="MCM_bind"/>
    <property type="match status" value="1"/>
</dbReference>
<name>A0A0S4ISE5_BODSA</name>
<dbReference type="OMA" id="CASRQNF"/>
<evidence type="ECO:0000256" key="1">
    <source>
        <dbReference type="ARBA" id="ARBA00004123"/>
    </source>
</evidence>
<evidence type="ECO:0000313" key="4">
    <source>
        <dbReference type="EMBL" id="CUE85878.1"/>
    </source>
</evidence>
<feature type="compositionally biased region" description="Polar residues" evidence="3">
    <location>
        <begin position="53"/>
        <end position="63"/>
    </location>
</feature>
<reference evidence="5" key="1">
    <citation type="submission" date="2015-09" db="EMBL/GenBank/DDBJ databases">
        <authorList>
            <consortium name="Pathogen Informatics"/>
        </authorList>
    </citation>
    <scope>NUCLEOTIDE SEQUENCE [LARGE SCALE GENOMIC DNA]</scope>
    <source>
        <strain evidence="5">Lake Konstanz</strain>
    </source>
</reference>
<dbReference type="PANTHER" id="PTHR13489:SF0">
    <property type="entry name" value="MINI-CHROMOSOME MAINTENANCE COMPLEX-BINDING PROTEIN"/>
    <property type="match status" value="1"/>
</dbReference>
<evidence type="ECO:0000256" key="3">
    <source>
        <dbReference type="SAM" id="MobiDB-lite"/>
    </source>
</evidence>
<keyword evidence="2" id="KW-0539">Nucleus</keyword>
<dbReference type="GO" id="GO:0006261">
    <property type="term" value="P:DNA-templated DNA replication"/>
    <property type="evidence" value="ECO:0007669"/>
    <property type="project" value="TreeGrafter"/>
</dbReference>
<dbReference type="GO" id="GO:0003682">
    <property type="term" value="F:chromatin binding"/>
    <property type="evidence" value="ECO:0007669"/>
    <property type="project" value="TreeGrafter"/>
</dbReference>
<evidence type="ECO:0000256" key="2">
    <source>
        <dbReference type="ARBA" id="ARBA00023242"/>
    </source>
</evidence>
<dbReference type="PANTHER" id="PTHR13489">
    <property type="entry name" value="MINI-CHROMOSOME MAINTENANCE COMPLEX-BINDING PROTEIN"/>
    <property type="match status" value="1"/>
</dbReference>
<evidence type="ECO:0000313" key="5">
    <source>
        <dbReference type="Proteomes" id="UP000051952"/>
    </source>
</evidence>
<dbReference type="VEuPathDB" id="TriTrypDB:BSAL_03720"/>
<dbReference type="GO" id="GO:0005634">
    <property type="term" value="C:nucleus"/>
    <property type="evidence" value="ECO:0007669"/>
    <property type="project" value="UniProtKB-SubCell"/>
</dbReference>
<proteinExistence type="predicted"/>
<comment type="subcellular location">
    <subcellularLocation>
        <location evidence="1">Nucleus</location>
    </subcellularLocation>
</comment>
<organism evidence="4 5">
    <name type="scientific">Bodo saltans</name>
    <name type="common">Flagellated protozoan</name>
    <dbReference type="NCBI Taxonomy" id="75058"/>
    <lineage>
        <taxon>Eukaryota</taxon>
        <taxon>Discoba</taxon>
        <taxon>Euglenozoa</taxon>
        <taxon>Kinetoplastea</taxon>
        <taxon>Metakinetoplastina</taxon>
        <taxon>Eubodonida</taxon>
        <taxon>Bodonidae</taxon>
        <taxon>Bodo</taxon>
    </lineage>
</organism>
<feature type="region of interest" description="Disordered" evidence="3">
    <location>
        <begin position="52"/>
        <end position="75"/>
    </location>
</feature>
<protein>
    <submittedName>
        <fullName evidence="4">Alanine racemase, putative</fullName>
    </submittedName>
</protein>
<dbReference type="AlphaFoldDB" id="A0A0S4ISE5"/>
<sequence length="483" mass="52638">MYRCVALVQEIDTNLSLFQFRPHCPFSPPSEEEPSEYLDATSYFLVPVPGAPMQSSHAHSGQPTEVPKGRGVKRSSDDVPIAAGAAFETFEPEAAITQGASSDLRHLLNLPHRPLHDSMFTACIATCVGEAPQLCLNDRVEVFGFLRADDVCEGNEDEGQVWGWNALELPQGLVARITAVSIRRCSAIDAAMPLEVGALRQQALASLAVVCAGDPLAAEYLLLSLIASVVRRHDDIPIGDVPLYLQYPHLPTEYFSSAAQVLRNITPVGCVELSLKSDSDRLTPRMDHQRNILVSGALQVAGGTTLLVDPRGVQANDSLNEILIDLIHRQAMKVDYVYSTARVLTSNHVVIVADCSPTSLDIPATHVSCVIKVLPTTPLNMMPIVNEHHSVIRSYIAMARGRLGNLQNEDESLATRMADEMTETAQRHPSRFNRDALIHNNTFSAIAALTRARAASLGCSSPRYEDFAAIMELEASRCDRALT</sequence>